<dbReference type="Proteomes" id="UP001165064">
    <property type="component" value="Unassembled WGS sequence"/>
</dbReference>
<accession>A0ACB5SWX3</accession>
<sequence length="200" mass="22804">MKRDLFSRSSSYRAASLDSHSLSSSDNTLSINLEMKESDSISDQFVSKLESLQRSEVVQNKVQPMSKIQNDKYQNTTRQSTSRNTISGTGYTSPRKNFLRRLKSNDSSLNSNNNSDSSHDEKESINSGISSKSSMLHSKNPFTIFKRHRKACEAIKELEAEKMTLSRKKSTQSLNEEDQIYLFQYPDARITVYESMECSI</sequence>
<name>A0ACB5SWX3_AMBMO</name>
<comment type="caution">
    <text evidence="1">The sequence shown here is derived from an EMBL/GenBank/DDBJ whole genome shotgun (WGS) entry which is preliminary data.</text>
</comment>
<evidence type="ECO:0000313" key="2">
    <source>
        <dbReference type="Proteomes" id="UP001165064"/>
    </source>
</evidence>
<protein>
    <submittedName>
        <fullName evidence="1">Unnamed protein product</fullName>
    </submittedName>
</protein>
<keyword evidence="2" id="KW-1185">Reference proteome</keyword>
<reference evidence="1" key="1">
    <citation type="submission" date="2023-04" db="EMBL/GenBank/DDBJ databases">
        <title>Ambrosiozyma monospora NBRC 10751.</title>
        <authorList>
            <person name="Ichikawa N."/>
            <person name="Sato H."/>
            <person name="Tonouchi N."/>
        </authorList>
    </citation>
    <scope>NUCLEOTIDE SEQUENCE</scope>
    <source>
        <strain evidence="1">NBRC 10751</strain>
    </source>
</reference>
<organism evidence="1 2">
    <name type="scientific">Ambrosiozyma monospora</name>
    <name type="common">Yeast</name>
    <name type="synonym">Endomycopsis monosporus</name>
    <dbReference type="NCBI Taxonomy" id="43982"/>
    <lineage>
        <taxon>Eukaryota</taxon>
        <taxon>Fungi</taxon>
        <taxon>Dikarya</taxon>
        <taxon>Ascomycota</taxon>
        <taxon>Saccharomycotina</taxon>
        <taxon>Pichiomycetes</taxon>
        <taxon>Pichiales</taxon>
        <taxon>Pichiaceae</taxon>
        <taxon>Ambrosiozyma</taxon>
    </lineage>
</organism>
<gene>
    <name evidence="1" type="ORF">Amon02_000223800</name>
</gene>
<proteinExistence type="predicted"/>
<evidence type="ECO:0000313" key="1">
    <source>
        <dbReference type="EMBL" id="GME75612.1"/>
    </source>
</evidence>
<dbReference type="EMBL" id="BSXS01001256">
    <property type="protein sequence ID" value="GME75612.1"/>
    <property type="molecule type" value="Genomic_DNA"/>
</dbReference>